<dbReference type="NCBIfam" id="TIGR00229">
    <property type="entry name" value="sensory_box"/>
    <property type="match status" value="1"/>
</dbReference>
<evidence type="ECO:0000259" key="3">
    <source>
        <dbReference type="PROSITE" id="PS50113"/>
    </source>
</evidence>
<dbReference type="PANTHER" id="PTHR43156">
    <property type="entry name" value="STAGE II SPORULATION PROTEIN E-RELATED"/>
    <property type="match status" value="1"/>
</dbReference>
<dbReference type="GO" id="GO:0016791">
    <property type="term" value="F:phosphatase activity"/>
    <property type="evidence" value="ECO:0007669"/>
    <property type="project" value="TreeGrafter"/>
</dbReference>
<dbReference type="InterPro" id="IPR052016">
    <property type="entry name" value="Bact_Sigma-Reg"/>
</dbReference>
<dbReference type="SMART" id="SM00065">
    <property type="entry name" value="GAF"/>
    <property type="match status" value="1"/>
</dbReference>
<dbReference type="SMART" id="SM00331">
    <property type="entry name" value="PP2C_SIG"/>
    <property type="match status" value="1"/>
</dbReference>
<dbReference type="SMART" id="SM00086">
    <property type="entry name" value="PAC"/>
    <property type="match status" value="1"/>
</dbReference>
<accession>A0A4R1BCW9</accession>
<evidence type="ECO:0000259" key="4">
    <source>
        <dbReference type="PROSITE" id="PS51746"/>
    </source>
</evidence>
<dbReference type="SUPFAM" id="SSF81606">
    <property type="entry name" value="PP2C-like"/>
    <property type="match status" value="1"/>
</dbReference>
<dbReference type="InterPro" id="IPR001610">
    <property type="entry name" value="PAC"/>
</dbReference>
<name>A0A4R1BCW9_9ACTN</name>
<dbReference type="InterPro" id="IPR000014">
    <property type="entry name" value="PAS"/>
</dbReference>
<keyword evidence="1" id="KW-0378">Hydrolase</keyword>
<dbReference type="Proteomes" id="UP000295244">
    <property type="component" value="Unassembled WGS sequence"/>
</dbReference>
<gene>
    <name evidence="5" type="ORF">E0L93_13790</name>
</gene>
<evidence type="ECO:0000256" key="1">
    <source>
        <dbReference type="ARBA" id="ARBA00022801"/>
    </source>
</evidence>
<dbReference type="SMART" id="SM00091">
    <property type="entry name" value="PAS"/>
    <property type="match status" value="1"/>
</dbReference>
<dbReference type="Gene3D" id="3.30.450.20">
    <property type="entry name" value="PAS domain"/>
    <property type="match status" value="1"/>
</dbReference>
<dbReference type="PROSITE" id="PS50112">
    <property type="entry name" value="PAS"/>
    <property type="match status" value="1"/>
</dbReference>
<dbReference type="Pfam" id="PF13426">
    <property type="entry name" value="PAS_9"/>
    <property type="match status" value="1"/>
</dbReference>
<dbReference type="FunFam" id="3.30.450.40:FF:000035">
    <property type="entry name" value="PAS sensor protein"/>
    <property type="match status" value="1"/>
</dbReference>
<protein>
    <submittedName>
        <fullName evidence="5">PAS domain-containing protein</fullName>
    </submittedName>
</protein>
<dbReference type="Gene3D" id="3.30.450.40">
    <property type="match status" value="1"/>
</dbReference>
<keyword evidence="6" id="KW-1185">Reference proteome</keyword>
<comment type="caution">
    <text evidence="5">The sequence shown here is derived from an EMBL/GenBank/DDBJ whole genome shotgun (WGS) entry which is preliminary data.</text>
</comment>
<dbReference type="SUPFAM" id="SSF55781">
    <property type="entry name" value="GAF domain-like"/>
    <property type="match status" value="1"/>
</dbReference>
<feature type="domain" description="PAC" evidence="3">
    <location>
        <begin position="96"/>
        <end position="150"/>
    </location>
</feature>
<reference evidence="5 6" key="1">
    <citation type="submission" date="2019-03" db="EMBL/GenBank/DDBJ databases">
        <title>Whole genome sequence of a novel Rubrobacter taiwanensis strain, isolated from Yellowstone National Park.</title>
        <authorList>
            <person name="Freed S."/>
            <person name="Ramaley R.F."/>
            <person name="Kyndt J.A."/>
        </authorList>
    </citation>
    <scope>NUCLEOTIDE SEQUENCE [LARGE SCALE GENOMIC DNA]</scope>
    <source>
        <strain evidence="5 6">Yellowstone</strain>
    </source>
</reference>
<dbReference type="SUPFAM" id="SSF55785">
    <property type="entry name" value="PYP-like sensor domain (PAS domain)"/>
    <property type="match status" value="1"/>
</dbReference>
<dbReference type="Gene3D" id="3.60.40.10">
    <property type="entry name" value="PPM-type phosphatase domain"/>
    <property type="match status" value="1"/>
</dbReference>
<dbReference type="InterPro" id="IPR003018">
    <property type="entry name" value="GAF"/>
</dbReference>
<evidence type="ECO:0000313" key="6">
    <source>
        <dbReference type="Proteomes" id="UP000295244"/>
    </source>
</evidence>
<evidence type="ECO:0000313" key="5">
    <source>
        <dbReference type="EMBL" id="TCJ14808.1"/>
    </source>
</evidence>
<evidence type="ECO:0000259" key="2">
    <source>
        <dbReference type="PROSITE" id="PS50112"/>
    </source>
</evidence>
<dbReference type="RefSeq" id="WP_132692660.1">
    <property type="nucleotide sequence ID" value="NZ_SKBU01000031.1"/>
</dbReference>
<organism evidence="5 6">
    <name type="scientific">Rubrobacter taiwanensis</name>
    <dbReference type="NCBI Taxonomy" id="185139"/>
    <lineage>
        <taxon>Bacteria</taxon>
        <taxon>Bacillati</taxon>
        <taxon>Actinomycetota</taxon>
        <taxon>Rubrobacteria</taxon>
        <taxon>Rubrobacterales</taxon>
        <taxon>Rubrobacteraceae</taxon>
        <taxon>Rubrobacter</taxon>
    </lineage>
</organism>
<proteinExistence type="predicted"/>
<dbReference type="AlphaFoldDB" id="A0A4R1BCW9"/>
<dbReference type="OrthoDB" id="118142at2"/>
<dbReference type="PANTHER" id="PTHR43156:SF2">
    <property type="entry name" value="STAGE II SPORULATION PROTEIN E"/>
    <property type="match status" value="1"/>
</dbReference>
<dbReference type="CDD" id="cd00130">
    <property type="entry name" value="PAS"/>
    <property type="match status" value="1"/>
</dbReference>
<dbReference type="InterPro" id="IPR001932">
    <property type="entry name" value="PPM-type_phosphatase-like_dom"/>
</dbReference>
<feature type="domain" description="PAS" evidence="2">
    <location>
        <begin position="18"/>
        <end position="95"/>
    </location>
</feature>
<dbReference type="EMBL" id="SKBU01000031">
    <property type="protein sequence ID" value="TCJ14808.1"/>
    <property type="molecule type" value="Genomic_DNA"/>
</dbReference>
<dbReference type="PROSITE" id="PS51746">
    <property type="entry name" value="PPM_2"/>
    <property type="match status" value="1"/>
</dbReference>
<dbReference type="Pfam" id="PF07228">
    <property type="entry name" value="SpoIIE"/>
    <property type="match status" value="1"/>
</dbReference>
<dbReference type="InterPro" id="IPR036457">
    <property type="entry name" value="PPM-type-like_dom_sf"/>
</dbReference>
<dbReference type="Pfam" id="PF01590">
    <property type="entry name" value="GAF"/>
    <property type="match status" value="1"/>
</dbReference>
<feature type="domain" description="PPM-type phosphatase" evidence="4">
    <location>
        <begin position="365"/>
        <end position="580"/>
    </location>
</feature>
<dbReference type="InterPro" id="IPR000700">
    <property type="entry name" value="PAS-assoc_C"/>
</dbReference>
<dbReference type="PROSITE" id="PS50113">
    <property type="entry name" value="PAC"/>
    <property type="match status" value="1"/>
</dbReference>
<dbReference type="InterPro" id="IPR035965">
    <property type="entry name" value="PAS-like_dom_sf"/>
</dbReference>
<sequence>MTRFREDRTGAGRLEDRDAGVLRHLLERAVAASASGIVITDPALPDNPIIYANPAFERITGYAVDEVLGRNCRFLQGEDRDQPRLAEVQAAVEEGRECRVVLRNYRKSGERFWNELYISPVYDDAGRLINFIGVQNDITGRKEAEEERDTLLAREQLARMEAGQARRRLALLAEAGSRFSASLDYSDTLEQIARLVVPELADWCLVDTLEQDGSVHQAAAAHADPAGERLLERLAKHRRFGRSSPGTVAKVLRTGRPALVSETHDPPLEERATGPEHLRLLRELDVSSYISVPLRARGRTLGALTVGSSDPGHRYGQEDLSILQGVAYRCALALDNARLYSERSEIARTLQRSLLPNIPEPAGVEVGVQYLPLGEENEVGGDFYDLIDTGSSWLAVIGDVVGKGAAAAAVTALARYTIRAVALYERSPSRILAALNEAMLGQLADHRFCTVACASLKLTRSGAELAVARGGHPAPLLLRSGGAVESLSPPGKLLGVMPRVALEEETVRLLPGDAAVFYTDGLAEARTTDGSVFGEERLLKLVRSCRGLPAREIAGRLREAALKHSGGNPRDDLAVLVLRIPERS</sequence>
<dbReference type="InterPro" id="IPR029016">
    <property type="entry name" value="GAF-like_dom_sf"/>
</dbReference>